<reference evidence="3 4" key="1">
    <citation type="submission" date="2019-08" db="EMBL/GenBank/DDBJ databases">
        <title>In-depth cultivation of the pig gut microbiome towards novel bacterial diversity and tailored functional studies.</title>
        <authorList>
            <person name="Wylensek D."/>
            <person name="Hitch T.C.A."/>
            <person name="Clavel T."/>
        </authorList>
    </citation>
    <scope>NUCLEOTIDE SEQUENCE [LARGE SCALE GENOMIC DNA]</scope>
    <source>
        <strain evidence="3 4">Oil+RF-744-WCA-WT-13</strain>
    </source>
</reference>
<name>A0A7X2P7M4_9FIRM</name>
<dbReference type="EMBL" id="VUMV01000003">
    <property type="protein sequence ID" value="MST81739.1"/>
    <property type="molecule type" value="Genomic_DNA"/>
</dbReference>
<dbReference type="PANTHER" id="PTHR43546:SF9">
    <property type="entry name" value="L-ASCORBATE-6-PHOSPHATE LACTONASE ULAG-RELATED"/>
    <property type="match status" value="1"/>
</dbReference>
<comment type="caution">
    <text evidence="3">The sequence shown here is derived from an EMBL/GenBank/DDBJ whole genome shotgun (WGS) entry which is preliminary data.</text>
</comment>
<dbReference type="InterPro" id="IPR036866">
    <property type="entry name" value="RibonucZ/Hydroxyglut_hydro"/>
</dbReference>
<evidence type="ECO:0000313" key="3">
    <source>
        <dbReference type="EMBL" id="MST81739.1"/>
    </source>
</evidence>
<dbReference type="PANTHER" id="PTHR43546">
    <property type="entry name" value="UPF0173 METAL-DEPENDENT HYDROLASE MJ1163-RELATED"/>
    <property type="match status" value="1"/>
</dbReference>
<dbReference type="Gene3D" id="3.60.15.10">
    <property type="entry name" value="Ribonuclease Z/Hydroxyacylglutathione hydrolase-like"/>
    <property type="match status" value="1"/>
</dbReference>
<proteinExistence type="predicted"/>
<organism evidence="3 4">
    <name type="scientific">Bilifractor porci</name>
    <dbReference type="NCBI Taxonomy" id="2606636"/>
    <lineage>
        <taxon>Bacteria</taxon>
        <taxon>Bacillati</taxon>
        <taxon>Bacillota</taxon>
        <taxon>Clostridia</taxon>
        <taxon>Lachnospirales</taxon>
        <taxon>Lachnospiraceae</taxon>
        <taxon>Bilifractor</taxon>
    </lineage>
</organism>
<accession>A0A7X2P7M4</accession>
<evidence type="ECO:0000256" key="1">
    <source>
        <dbReference type="ARBA" id="ARBA00022801"/>
    </source>
</evidence>
<protein>
    <submittedName>
        <fullName evidence="3">MBL fold metallo-hydrolase</fullName>
    </submittedName>
</protein>
<dbReference type="InterPro" id="IPR050114">
    <property type="entry name" value="UPF0173_UPF0282_UlaG_hydrolase"/>
</dbReference>
<gene>
    <name evidence="3" type="ORF">FYJ60_05360</name>
</gene>
<sequence>MLIHFYRNSTMKLEYGGKNFLVDPMFRKKGTVHKLGPTLYPEKPPLIDLPEDGKTIADGIDAVLLTHLHPGHFDQEAADLIPKDLPFFVQNLNDKDLSRKYGMSKTQTIDMTLDTHLDDVRIIRTAGLHGNGKIMHVINTMQNSSGIVLKKENEKTVFITGDTVYCSGVEAALGYHPDVIIAYLGANQGEGMQLTMGTEDLDKLQAAAPNAKIVAVHMETFENQPLSRQEVRAYAESHNFSDRVIIPENGETITL</sequence>
<keyword evidence="4" id="KW-1185">Reference proteome</keyword>
<dbReference type="InterPro" id="IPR001279">
    <property type="entry name" value="Metallo-B-lactamas"/>
</dbReference>
<dbReference type="Proteomes" id="UP000466864">
    <property type="component" value="Unassembled WGS sequence"/>
</dbReference>
<dbReference type="GO" id="GO:0016787">
    <property type="term" value="F:hydrolase activity"/>
    <property type="evidence" value="ECO:0007669"/>
    <property type="project" value="UniProtKB-KW"/>
</dbReference>
<keyword evidence="1 3" id="KW-0378">Hydrolase</keyword>
<dbReference type="Pfam" id="PF12706">
    <property type="entry name" value="Lactamase_B_2"/>
    <property type="match status" value="1"/>
</dbReference>
<evidence type="ECO:0000259" key="2">
    <source>
        <dbReference type="Pfam" id="PF12706"/>
    </source>
</evidence>
<dbReference type="AlphaFoldDB" id="A0A7X2P7M4"/>
<evidence type="ECO:0000313" key="4">
    <source>
        <dbReference type="Proteomes" id="UP000466864"/>
    </source>
</evidence>
<dbReference type="SUPFAM" id="SSF56281">
    <property type="entry name" value="Metallo-hydrolase/oxidoreductase"/>
    <property type="match status" value="1"/>
</dbReference>
<feature type="domain" description="Metallo-beta-lactamase" evidence="2">
    <location>
        <begin position="19"/>
        <end position="218"/>
    </location>
</feature>
<dbReference type="RefSeq" id="WP_154457651.1">
    <property type="nucleotide sequence ID" value="NZ_VUMV01000003.1"/>
</dbReference>